<feature type="domain" description="Histidine kinase" evidence="5">
    <location>
        <begin position="138"/>
        <end position="317"/>
    </location>
</feature>
<keyword evidence="7" id="KW-1185">Reference proteome</keyword>
<dbReference type="SUPFAM" id="SSF55874">
    <property type="entry name" value="ATPase domain of HSP90 chaperone/DNA topoisomerase II/histidine kinase"/>
    <property type="match status" value="1"/>
</dbReference>
<keyword evidence="4" id="KW-0472">Membrane</keyword>
<dbReference type="InterPro" id="IPR050482">
    <property type="entry name" value="Sensor_HK_TwoCompSys"/>
</dbReference>
<evidence type="ECO:0000256" key="4">
    <source>
        <dbReference type="SAM" id="Phobius"/>
    </source>
</evidence>
<comment type="caution">
    <text evidence="6">The sequence shown here is derived from an EMBL/GenBank/DDBJ whole genome shotgun (WGS) entry which is preliminary data.</text>
</comment>
<dbReference type="InterPro" id="IPR011712">
    <property type="entry name" value="Sig_transdc_His_kin_sub3_dim/P"/>
</dbReference>
<dbReference type="Pfam" id="PF07730">
    <property type="entry name" value="HisKA_3"/>
    <property type="match status" value="1"/>
</dbReference>
<dbReference type="AlphaFoldDB" id="A0A316TLR2"/>
<evidence type="ECO:0000256" key="1">
    <source>
        <dbReference type="ARBA" id="ARBA00022679"/>
    </source>
</evidence>
<dbReference type="Gene3D" id="3.30.565.10">
    <property type="entry name" value="Histidine kinase-like ATPase, C-terminal domain"/>
    <property type="match status" value="1"/>
</dbReference>
<dbReference type="InterPro" id="IPR036890">
    <property type="entry name" value="HATPase_C_sf"/>
</dbReference>
<evidence type="ECO:0000259" key="5">
    <source>
        <dbReference type="PROSITE" id="PS50109"/>
    </source>
</evidence>
<dbReference type="InterPro" id="IPR005467">
    <property type="entry name" value="His_kinase_dom"/>
</dbReference>
<evidence type="ECO:0000256" key="3">
    <source>
        <dbReference type="ARBA" id="ARBA00023012"/>
    </source>
</evidence>
<dbReference type="SMART" id="SM00387">
    <property type="entry name" value="HATPase_c"/>
    <property type="match status" value="1"/>
</dbReference>
<dbReference type="GO" id="GO:0046983">
    <property type="term" value="F:protein dimerization activity"/>
    <property type="evidence" value="ECO:0007669"/>
    <property type="project" value="InterPro"/>
</dbReference>
<reference evidence="6 7" key="1">
    <citation type="submission" date="2018-05" db="EMBL/GenBank/DDBJ databases">
        <title>Nocardioides silvaticus genome.</title>
        <authorList>
            <person name="Li C."/>
            <person name="Wang G."/>
        </authorList>
    </citation>
    <scope>NUCLEOTIDE SEQUENCE [LARGE SCALE GENOMIC DNA]</scope>
    <source>
        <strain evidence="6 7">CCTCC AB 2018079</strain>
    </source>
</reference>
<evidence type="ECO:0000313" key="7">
    <source>
        <dbReference type="Proteomes" id="UP000245507"/>
    </source>
</evidence>
<dbReference type="Proteomes" id="UP000245507">
    <property type="component" value="Unassembled WGS sequence"/>
</dbReference>
<dbReference type="OrthoDB" id="227596at2"/>
<evidence type="ECO:0000313" key="6">
    <source>
        <dbReference type="EMBL" id="PWN03232.1"/>
    </source>
</evidence>
<sequence>MDNPLGFGPDAAWGIVEGGSFPVLMLATVLGLAALVVRFVHAPRGSDLRGQIAGFLVAAAVLVVAALVPADAGPPQTVLALLAGAALPATVGYAVLRHRLLDQRAEVVDLRRRVTSLSASRRELVADREDERAVLRRELHDKLGPSLAAIGLGLRHLEHDPDPEVVRGLADEVQRAVGEVRRISAGLGPAALDDLGLATALRESLRSLDRFGPTVTVDIEALPDLPRVVQVATYRIVMEAATNAVRHAEPTLVSVSVRHDDGVRVRVEDDGVGLPATHEPGIGLRAMSARAEELGGRLEVASADGGTRVEAWLPGGAS</sequence>
<keyword evidence="4" id="KW-0812">Transmembrane</keyword>
<feature type="transmembrane region" description="Helical" evidence="4">
    <location>
        <begin position="76"/>
        <end position="96"/>
    </location>
</feature>
<dbReference type="RefSeq" id="WP_109693321.1">
    <property type="nucleotide sequence ID" value="NZ_QGDD01000003.1"/>
</dbReference>
<dbReference type="InterPro" id="IPR003594">
    <property type="entry name" value="HATPase_dom"/>
</dbReference>
<dbReference type="EMBL" id="QGDD01000003">
    <property type="protein sequence ID" value="PWN03232.1"/>
    <property type="molecule type" value="Genomic_DNA"/>
</dbReference>
<dbReference type="GO" id="GO:0016020">
    <property type="term" value="C:membrane"/>
    <property type="evidence" value="ECO:0007669"/>
    <property type="project" value="InterPro"/>
</dbReference>
<keyword evidence="3" id="KW-0902">Two-component regulatory system</keyword>
<proteinExistence type="predicted"/>
<feature type="transmembrane region" description="Helical" evidence="4">
    <location>
        <begin position="20"/>
        <end position="40"/>
    </location>
</feature>
<dbReference type="PROSITE" id="PS50109">
    <property type="entry name" value="HIS_KIN"/>
    <property type="match status" value="1"/>
</dbReference>
<name>A0A316TLR2_9ACTN</name>
<evidence type="ECO:0000256" key="2">
    <source>
        <dbReference type="ARBA" id="ARBA00022777"/>
    </source>
</evidence>
<dbReference type="CDD" id="cd16917">
    <property type="entry name" value="HATPase_UhpB-NarQ-NarX-like"/>
    <property type="match status" value="1"/>
</dbReference>
<organism evidence="6 7">
    <name type="scientific">Nocardioides silvaticus</name>
    <dbReference type="NCBI Taxonomy" id="2201891"/>
    <lineage>
        <taxon>Bacteria</taxon>
        <taxon>Bacillati</taxon>
        <taxon>Actinomycetota</taxon>
        <taxon>Actinomycetes</taxon>
        <taxon>Propionibacteriales</taxon>
        <taxon>Nocardioidaceae</taxon>
        <taxon>Nocardioides</taxon>
    </lineage>
</organism>
<protein>
    <recommendedName>
        <fullName evidence="5">Histidine kinase domain-containing protein</fullName>
    </recommendedName>
</protein>
<gene>
    <name evidence="6" type="ORF">DJ010_08930</name>
</gene>
<feature type="transmembrane region" description="Helical" evidence="4">
    <location>
        <begin position="52"/>
        <end position="70"/>
    </location>
</feature>
<keyword evidence="4" id="KW-1133">Transmembrane helix</keyword>
<keyword evidence="1" id="KW-0808">Transferase</keyword>
<dbReference type="GO" id="GO:0000155">
    <property type="term" value="F:phosphorelay sensor kinase activity"/>
    <property type="evidence" value="ECO:0007669"/>
    <property type="project" value="InterPro"/>
</dbReference>
<dbReference type="PANTHER" id="PTHR24421">
    <property type="entry name" value="NITRATE/NITRITE SENSOR PROTEIN NARX-RELATED"/>
    <property type="match status" value="1"/>
</dbReference>
<dbReference type="Gene3D" id="1.20.5.1930">
    <property type="match status" value="1"/>
</dbReference>
<keyword evidence="2" id="KW-0418">Kinase</keyword>
<dbReference type="Pfam" id="PF02518">
    <property type="entry name" value="HATPase_c"/>
    <property type="match status" value="1"/>
</dbReference>
<accession>A0A316TLR2</accession>